<protein>
    <submittedName>
        <fullName evidence="1">Uncharacterized protein</fullName>
    </submittedName>
</protein>
<dbReference type="EMBL" id="UINC01000718">
    <property type="protein sequence ID" value="SUZ60083.1"/>
    <property type="molecule type" value="Genomic_DNA"/>
</dbReference>
<evidence type="ECO:0000313" key="1">
    <source>
        <dbReference type="EMBL" id="SUZ60083.1"/>
    </source>
</evidence>
<gene>
    <name evidence="1" type="ORF">METZ01_LOCUS12937</name>
</gene>
<accession>A0A381P359</accession>
<proteinExistence type="predicted"/>
<name>A0A381P359_9ZZZZ</name>
<organism evidence="1">
    <name type="scientific">marine metagenome</name>
    <dbReference type="NCBI Taxonomy" id="408172"/>
    <lineage>
        <taxon>unclassified sequences</taxon>
        <taxon>metagenomes</taxon>
        <taxon>ecological metagenomes</taxon>
    </lineage>
</organism>
<reference evidence="1" key="1">
    <citation type="submission" date="2018-05" db="EMBL/GenBank/DDBJ databases">
        <authorList>
            <person name="Lanie J.A."/>
            <person name="Ng W.-L."/>
            <person name="Kazmierczak K.M."/>
            <person name="Andrzejewski T.M."/>
            <person name="Davidsen T.M."/>
            <person name="Wayne K.J."/>
            <person name="Tettelin H."/>
            <person name="Glass J.I."/>
            <person name="Rusch D."/>
            <person name="Podicherti R."/>
            <person name="Tsui H.-C.T."/>
            <person name="Winkler M.E."/>
        </authorList>
    </citation>
    <scope>NUCLEOTIDE SEQUENCE</scope>
</reference>
<dbReference type="AlphaFoldDB" id="A0A381P359"/>
<sequence length="32" mass="3651">MSLGAARLQKSIVFPVFFDHNALRLMMITNTK</sequence>